<organism evidence="2">
    <name type="scientific">Fonticula alba</name>
    <name type="common">Slime mold</name>
    <dbReference type="NCBI Taxonomy" id="691883"/>
    <lineage>
        <taxon>Eukaryota</taxon>
        <taxon>Rotosphaerida</taxon>
        <taxon>Fonticulaceae</taxon>
        <taxon>Fonticula</taxon>
    </lineage>
</organism>
<feature type="compositionally biased region" description="Pro residues" evidence="1">
    <location>
        <begin position="239"/>
        <end position="248"/>
    </location>
</feature>
<feature type="compositionally biased region" description="Basic residues" evidence="1">
    <location>
        <begin position="254"/>
        <end position="263"/>
    </location>
</feature>
<dbReference type="Proteomes" id="UP000030693">
    <property type="component" value="Unassembled WGS sequence"/>
</dbReference>
<feature type="compositionally biased region" description="Basic residues" evidence="1">
    <location>
        <begin position="421"/>
        <end position="437"/>
    </location>
</feature>
<reference evidence="2" key="1">
    <citation type="submission" date="2013-04" db="EMBL/GenBank/DDBJ databases">
        <title>The Genome Sequence of Fonticula alba ATCC 38817.</title>
        <authorList>
            <consortium name="The Broad Institute Genomics Platform"/>
            <person name="Russ C."/>
            <person name="Cuomo C."/>
            <person name="Burger G."/>
            <person name="Gray M.W."/>
            <person name="Holland P.W.H."/>
            <person name="King N."/>
            <person name="Lang F.B.F."/>
            <person name="Roger A.J."/>
            <person name="Ruiz-Trillo I."/>
            <person name="Brown M."/>
            <person name="Walker B."/>
            <person name="Young S."/>
            <person name="Zeng Q."/>
            <person name="Gargeya S."/>
            <person name="Fitzgerald M."/>
            <person name="Haas B."/>
            <person name="Abouelleil A."/>
            <person name="Allen A.W."/>
            <person name="Alvarado L."/>
            <person name="Arachchi H.M."/>
            <person name="Berlin A.M."/>
            <person name="Chapman S.B."/>
            <person name="Gainer-Dewar J."/>
            <person name="Goldberg J."/>
            <person name="Griggs A."/>
            <person name="Gujja S."/>
            <person name="Hansen M."/>
            <person name="Howarth C."/>
            <person name="Imamovic A."/>
            <person name="Ireland A."/>
            <person name="Larimer J."/>
            <person name="McCowan C."/>
            <person name="Murphy C."/>
            <person name="Pearson M."/>
            <person name="Poon T.W."/>
            <person name="Priest M."/>
            <person name="Roberts A."/>
            <person name="Saif S."/>
            <person name="Shea T."/>
            <person name="Sisk P."/>
            <person name="Sykes S."/>
            <person name="Wortman J."/>
            <person name="Nusbaum C."/>
            <person name="Birren B."/>
        </authorList>
    </citation>
    <scope>NUCLEOTIDE SEQUENCE [LARGE SCALE GENOMIC DNA]</scope>
    <source>
        <strain evidence="2">ATCC 38817</strain>
    </source>
</reference>
<feature type="compositionally biased region" description="Low complexity" evidence="1">
    <location>
        <begin position="460"/>
        <end position="491"/>
    </location>
</feature>
<dbReference type="AlphaFoldDB" id="A0A058Z6X7"/>
<dbReference type="RefSeq" id="XP_009495596.1">
    <property type="nucleotide sequence ID" value="XM_009497321.1"/>
</dbReference>
<gene>
    <name evidence="2" type="ORF">H696_03455</name>
</gene>
<name>A0A058Z6X7_FONAL</name>
<sequence>MSTRAQGNLPPTATPSDRQRSILGGQPQAKQAATVTVAAGSHSAAGTSAATPPARQQQDPAPAAAPPAIDYSECQVVDVESSHLEPLMLGGGGPKRLAVELASDDEPSGAPPRGPLLLASPSGAPAGGRPNHRRAPAPGGQLGPGASGLTAPKHNATQPKAATSVESKDRAAASVPAKSATTAVETKAAPVPAQPASAPAPAKRSFLGGLFGRGSDSNHQAPATDADAKATAKKKMAIPAPPSPPPKDLYPARRPLRVSKRPRAPMAASQAPPSSPGAATAAQQPRKQPGLRRQESQQRAHASPSGGPSASSSQTETRSRIWDYLLMDELFDVASSPEDAVSDAKSRLLADDGRTAFDAAARDRADTQRFAQRLYDLLTAPEDASEAGAAPAAGAGAAHSAAPPAQADAAPSRPRSPPHSPQHHPHPHQPHHHHQHKAGFSSEEFFSTDSFVSAWGAPSQRPAEQQQQQQQPRQHDGLSVAVGGGRSSSSSQHPAAPPDDKMFDAAHSPSSLETIMCRATAAGPGGVQAAESAGRKY</sequence>
<feature type="compositionally biased region" description="Low complexity" evidence="1">
    <location>
        <begin position="28"/>
        <end position="68"/>
    </location>
</feature>
<protein>
    <submittedName>
        <fullName evidence="2">Uncharacterized protein</fullName>
    </submittedName>
</protein>
<feature type="compositionally biased region" description="Low complexity" evidence="1">
    <location>
        <begin position="385"/>
        <end position="413"/>
    </location>
</feature>
<accession>A0A058Z6X7</accession>
<feature type="compositionally biased region" description="Low complexity" evidence="1">
    <location>
        <begin position="302"/>
        <end position="313"/>
    </location>
</feature>
<evidence type="ECO:0000313" key="3">
    <source>
        <dbReference type="Proteomes" id="UP000030693"/>
    </source>
</evidence>
<feature type="compositionally biased region" description="Polar residues" evidence="1">
    <location>
        <begin position="155"/>
        <end position="165"/>
    </location>
</feature>
<feature type="compositionally biased region" description="Polar residues" evidence="1">
    <location>
        <begin position="1"/>
        <end position="16"/>
    </location>
</feature>
<feature type="region of interest" description="Disordered" evidence="1">
    <location>
        <begin position="1"/>
        <end position="69"/>
    </location>
</feature>
<proteinExistence type="predicted"/>
<evidence type="ECO:0000256" key="1">
    <source>
        <dbReference type="SAM" id="MobiDB-lite"/>
    </source>
</evidence>
<keyword evidence="3" id="KW-1185">Reference proteome</keyword>
<feature type="compositionally biased region" description="Low complexity" evidence="1">
    <location>
        <begin position="440"/>
        <end position="453"/>
    </location>
</feature>
<dbReference type="EMBL" id="KB932205">
    <property type="protein sequence ID" value="KCV69990.1"/>
    <property type="molecule type" value="Genomic_DNA"/>
</dbReference>
<evidence type="ECO:0000313" key="2">
    <source>
        <dbReference type="EMBL" id="KCV69990.1"/>
    </source>
</evidence>
<feature type="compositionally biased region" description="Low complexity" evidence="1">
    <location>
        <begin position="264"/>
        <end position="285"/>
    </location>
</feature>
<dbReference type="GeneID" id="20528180"/>
<feature type="region of interest" description="Disordered" evidence="1">
    <location>
        <begin position="385"/>
        <end position="509"/>
    </location>
</feature>
<feature type="compositionally biased region" description="Low complexity" evidence="1">
    <location>
        <begin position="188"/>
        <end position="202"/>
    </location>
</feature>
<feature type="region of interest" description="Disordered" evidence="1">
    <location>
        <begin position="85"/>
        <end position="317"/>
    </location>
</feature>